<dbReference type="InterPro" id="IPR050546">
    <property type="entry name" value="Glycosyl_Hydrlase_16"/>
</dbReference>
<keyword evidence="1" id="KW-0732">Signal</keyword>
<feature type="domain" description="GH16" evidence="2">
    <location>
        <begin position="64"/>
        <end position="328"/>
    </location>
</feature>
<proteinExistence type="predicted"/>
<dbReference type="Gene3D" id="2.60.120.200">
    <property type="match status" value="1"/>
</dbReference>
<dbReference type="PANTHER" id="PTHR10963:SF24">
    <property type="entry name" value="GLYCOSIDASE C21B10.07-RELATED"/>
    <property type="match status" value="1"/>
</dbReference>
<dbReference type="OrthoDB" id="192832at2759"/>
<comment type="caution">
    <text evidence="3">The sequence shown here is derived from an EMBL/GenBank/DDBJ whole genome shotgun (WGS) entry which is preliminary data.</text>
</comment>
<dbReference type="PROSITE" id="PS51762">
    <property type="entry name" value="GH16_2"/>
    <property type="match status" value="1"/>
</dbReference>
<dbReference type="EMBL" id="MU157871">
    <property type="protein sequence ID" value="KAF9526440.1"/>
    <property type="molecule type" value="Genomic_DNA"/>
</dbReference>
<dbReference type="PANTHER" id="PTHR10963">
    <property type="entry name" value="GLYCOSYL HYDROLASE-RELATED"/>
    <property type="match status" value="1"/>
</dbReference>
<feature type="chain" id="PRO_5040136541" evidence="1">
    <location>
        <begin position="22"/>
        <end position="396"/>
    </location>
</feature>
<keyword evidence="4" id="KW-1185">Reference proteome</keyword>
<dbReference type="Proteomes" id="UP000807306">
    <property type="component" value="Unassembled WGS sequence"/>
</dbReference>
<evidence type="ECO:0000256" key="1">
    <source>
        <dbReference type="SAM" id="SignalP"/>
    </source>
</evidence>
<dbReference type="SUPFAM" id="SSF49899">
    <property type="entry name" value="Concanavalin A-like lectins/glucanases"/>
    <property type="match status" value="1"/>
</dbReference>
<dbReference type="GO" id="GO:0004553">
    <property type="term" value="F:hydrolase activity, hydrolyzing O-glycosyl compounds"/>
    <property type="evidence" value="ECO:0007669"/>
    <property type="project" value="InterPro"/>
</dbReference>
<evidence type="ECO:0000313" key="4">
    <source>
        <dbReference type="Proteomes" id="UP000807306"/>
    </source>
</evidence>
<dbReference type="GO" id="GO:0009251">
    <property type="term" value="P:glucan catabolic process"/>
    <property type="evidence" value="ECO:0007669"/>
    <property type="project" value="TreeGrafter"/>
</dbReference>
<dbReference type="InterPro" id="IPR013320">
    <property type="entry name" value="ConA-like_dom_sf"/>
</dbReference>
<gene>
    <name evidence="3" type="ORF">CPB83DRAFT_770244</name>
</gene>
<organism evidence="3 4">
    <name type="scientific">Crepidotus variabilis</name>
    <dbReference type="NCBI Taxonomy" id="179855"/>
    <lineage>
        <taxon>Eukaryota</taxon>
        <taxon>Fungi</taxon>
        <taxon>Dikarya</taxon>
        <taxon>Basidiomycota</taxon>
        <taxon>Agaricomycotina</taxon>
        <taxon>Agaricomycetes</taxon>
        <taxon>Agaricomycetidae</taxon>
        <taxon>Agaricales</taxon>
        <taxon>Agaricineae</taxon>
        <taxon>Crepidotaceae</taxon>
        <taxon>Crepidotus</taxon>
    </lineage>
</organism>
<dbReference type="AlphaFoldDB" id="A0A9P6ECB8"/>
<evidence type="ECO:0000313" key="3">
    <source>
        <dbReference type="EMBL" id="KAF9526440.1"/>
    </source>
</evidence>
<evidence type="ECO:0000259" key="2">
    <source>
        <dbReference type="PROSITE" id="PS51762"/>
    </source>
</evidence>
<protein>
    <submittedName>
        <fullName evidence="3">Glycoside hydrolase family 16 protein</fullName>
    </submittedName>
</protein>
<accession>A0A9P6ECB8</accession>
<dbReference type="InterPro" id="IPR000757">
    <property type="entry name" value="Beta-glucanase-like"/>
</dbReference>
<keyword evidence="3" id="KW-0378">Hydrolase</keyword>
<name>A0A9P6ECB8_9AGAR</name>
<feature type="signal peptide" evidence="1">
    <location>
        <begin position="1"/>
        <end position="21"/>
    </location>
</feature>
<dbReference type="Pfam" id="PF26113">
    <property type="entry name" value="GH16_XgeA"/>
    <property type="match status" value="1"/>
</dbReference>
<dbReference type="CDD" id="cd02181">
    <property type="entry name" value="GH16_fungal_Lam16A_glucanase"/>
    <property type="match status" value="1"/>
</dbReference>
<reference evidence="3" key="1">
    <citation type="submission" date="2020-11" db="EMBL/GenBank/DDBJ databases">
        <authorList>
            <consortium name="DOE Joint Genome Institute"/>
            <person name="Ahrendt S."/>
            <person name="Riley R."/>
            <person name="Andreopoulos W."/>
            <person name="Labutti K."/>
            <person name="Pangilinan J."/>
            <person name="Ruiz-Duenas F.J."/>
            <person name="Barrasa J.M."/>
            <person name="Sanchez-Garcia M."/>
            <person name="Camarero S."/>
            <person name="Miyauchi S."/>
            <person name="Serrano A."/>
            <person name="Linde D."/>
            <person name="Babiker R."/>
            <person name="Drula E."/>
            <person name="Ayuso-Fernandez I."/>
            <person name="Pacheco R."/>
            <person name="Padilla G."/>
            <person name="Ferreira P."/>
            <person name="Barriuso J."/>
            <person name="Kellner H."/>
            <person name="Castanera R."/>
            <person name="Alfaro M."/>
            <person name="Ramirez L."/>
            <person name="Pisabarro A.G."/>
            <person name="Kuo A."/>
            <person name="Tritt A."/>
            <person name="Lipzen A."/>
            <person name="He G."/>
            <person name="Yan M."/>
            <person name="Ng V."/>
            <person name="Cullen D."/>
            <person name="Martin F."/>
            <person name="Rosso M.-N."/>
            <person name="Henrissat B."/>
            <person name="Hibbett D."/>
            <person name="Martinez A.T."/>
            <person name="Grigoriev I.V."/>
        </authorList>
    </citation>
    <scope>NUCLEOTIDE SEQUENCE</scope>
    <source>
        <strain evidence="3">CBS 506.95</strain>
    </source>
</reference>
<sequence length="396" mass="43953">MFVSVLFSLGIFFSERSLSLALPNVQSDSSRAIFSSVTGILESTKSRTRSLSERGSINYNPDGTPFLWLPQDEYSGTSFYDRWNFFNHPDPTNFLDKKTAFDKALVSIDKDGTAIMKADDFTSLERGKFRDSIRIESIDKYTTGLFVLDLKRAPWGCAVWPAFWTVGSDWPWNGEIDIIEGVHDNEHNQVAWHTAPDCNINTTVGFSGSVTQAGGKAHTDCNAFIKSNAGCSITEWSRASYGPYFDSQGGGVFVMKWDENDISIWSFFRAAVPKDIIAGQPNPSLWGVPSARLHSSQCSINKFFKDHSIIFDITFCGDWAGNSYATSGCPDTCEDRLMNPKNFENATWSINSLKVYRKQVLAKGFTQVVSSAPGAYSKLPTWGVLFVGGFVICSMV</sequence>